<protein>
    <submittedName>
        <fullName evidence="2">Uncharacterized protein</fullName>
    </submittedName>
</protein>
<accession>A0A6J4Q8P2</accession>
<organism evidence="2">
    <name type="scientific">uncultured Rubrobacteraceae bacterium</name>
    <dbReference type="NCBI Taxonomy" id="349277"/>
    <lineage>
        <taxon>Bacteria</taxon>
        <taxon>Bacillati</taxon>
        <taxon>Actinomycetota</taxon>
        <taxon>Rubrobacteria</taxon>
        <taxon>Rubrobacterales</taxon>
        <taxon>Rubrobacteraceae</taxon>
        <taxon>environmental samples</taxon>
    </lineage>
</organism>
<feature type="non-terminal residue" evidence="2">
    <location>
        <position position="1"/>
    </location>
</feature>
<gene>
    <name evidence="2" type="ORF">AVDCRST_MAG55-2830</name>
</gene>
<dbReference type="EMBL" id="CADCUZ010000140">
    <property type="protein sequence ID" value="CAA9433555.1"/>
    <property type="molecule type" value="Genomic_DNA"/>
</dbReference>
<feature type="non-terminal residue" evidence="2">
    <location>
        <position position="48"/>
    </location>
</feature>
<evidence type="ECO:0000256" key="1">
    <source>
        <dbReference type="SAM" id="MobiDB-lite"/>
    </source>
</evidence>
<proteinExistence type="predicted"/>
<reference evidence="2" key="1">
    <citation type="submission" date="2020-02" db="EMBL/GenBank/DDBJ databases">
        <authorList>
            <person name="Meier V. D."/>
        </authorList>
    </citation>
    <scope>NUCLEOTIDE SEQUENCE</scope>
    <source>
        <strain evidence="2">AVDCRST_MAG55</strain>
    </source>
</reference>
<evidence type="ECO:0000313" key="2">
    <source>
        <dbReference type="EMBL" id="CAA9433555.1"/>
    </source>
</evidence>
<dbReference type="AlphaFoldDB" id="A0A6J4Q8P2"/>
<feature type="region of interest" description="Disordered" evidence="1">
    <location>
        <begin position="1"/>
        <end position="48"/>
    </location>
</feature>
<sequence length="48" mass="4705">ATHRPGSADAVGRTREGAECPAAGSGGGRALGRDRARLGPYRVGGASV</sequence>
<name>A0A6J4Q8P2_9ACTN</name>